<feature type="transmembrane region" description="Helical" evidence="1">
    <location>
        <begin position="184"/>
        <end position="200"/>
    </location>
</feature>
<name>A0ABP8FV54_9BACT</name>
<dbReference type="EMBL" id="BAABFN010000004">
    <property type="protein sequence ID" value="GAA4311571.1"/>
    <property type="molecule type" value="Genomic_DNA"/>
</dbReference>
<reference evidence="3" key="1">
    <citation type="journal article" date="2019" name="Int. J. Syst. Evol. Microbiol.">
        <title>The Global Catalogue of Microorganisms (GCM) 10K type strain sequencing project: providing services to taxonomists for standard genome sequencing and annotation.</title>
        <authorList>
            <consortium name="The Broad Institute Genomics Platform"/>
            <consortium name="The Broad Institute Genome Sequencing Center for Infectious Disease"/>
            <person name="Wu L."/>
            <person name="Ma J."/>
        </authorList>
    </citation>
    <scope>NUCLEOTIDE SEQUENCE [LARGE SCALE GENOMIC DNA]</scope>
    <source>
        <strain evidence="3">JCM 17664</strain>
    </source>
</reference>
<feature type="transmembrane region" description="Helical" evidence="1">
    <location>
        <begin position="16"/>
        <end position="32"/>
    </location>
</feature>
<comment type="caution">
    <text evidence="2">The sequence shown here is derived from an EMBL/GenBank/DDBJ whole genome shotgun (WGS) entry which is preliminary data.</text>
</comment>
<feature type="transmembrane region" description="Helical" evidence="1">
    <location>
        <begin position="154"/>
        <end position="177"/>
    </location>
</feature>
<protein>
    <recommendedName>
        <fullName evidence="4">Oligosaccharide repeat unit polymerase</fullName>
    </recommendedName>
</protein>
<keyword evidence="1" id="KW-1133">Transmembrane helix</keyword>
<evidence type="ECO:0000313" key="2">
    <source>
        <dbReference type="EMBL" id="GAA4311571.1"/>
    </source>
</evidence>
<feature type="transmembrane region" description="Helical" evidence="1">
    <location>
        <begin position="44"/>
        <end position="64"/>
    </location>
</feature>
<dbReference type="Proteomes" id="UP001501207">
    <property type="component" value="Unassembled WGS sequence"/>
</dbReference>
<keyword evidence="1" id="KW-0472">Membrane</keyword>
<evidence type="ECO:0000256" key="1">
    <source>
        <dbReference type="SAM" id="Phobius"/>
    </source>
</evidence>
<sequence length="233" mass="26419">MLISSILILTFNLEKSPIIQYFLGFLFVKILLRENIQWRSVLKYFLIAFIAIIIIYLTILNQPLLQLFNYNSGLIGRIILGQSTGTYLSFDLFPKYHDFIGFDSISNLLSNLLGLDYSERSARLIMEFYNSRGVDEGGAGVINSLFIGEAWANFGLIGVLLSPLYVGFITQFINLFFLKNKKTPILVGILAYLSYNMPITGGVNDFIYNVFLLTIILAFLFLISWTKVLTKAS</sequence>
<feature type="transmembrane region" description="Helical" evidence="1">
    <location>
        <begin position="206"/>
        <end position="225"/>
    </location>
</feature>
<evidence type="ECO:0000313" key="3">
    <source>
        <dbReference type="Proteomes" id="UP001501207"/>
    </source>
</evidence>
<proteinExistence type="predicted"/>
<evidence type="ECO:0008006" key="4">
    <source>
        <dbReference type="Google" id="ProtNLM"/>
    </source>
</evidence>
<gene>
    <name evidence="2" type="ORF">GCM10023143_20750</name>
</gene>
<keyword evidence="3" id="KW-1185">Reference proteome</keyword>
<accession>A0ABP8FV54</accession>
<keyword evidence="1" id="KW-0812">Transmembrane</keyword>
<organism evidence="2 3">
    <name type="scientific">Compostibacter hankyongensis</name>
    <dbReference type="NCBI Taxonomy" id="1007089"/>
    <lineage>
        <taxon>Bacteria</taxon>
        <taxon>Pseudomonadati</taxon>
        <taxon>Bacteroidota</taxon>
        <taxon>Chitinophagia</taxon>
        <taxon>Chitinophagales</taxon>
        <taxon>Chitinophagaceae</taxon>
        <taxon>Compostibacter</taxon>
    </lineage>
</organism>